<dbReference type="InterPro" id="IPR045863">
    <property type="entry name" value="CorA_TM1_TM2"/>
</dbReference>
<name>A0ABV8CVU3_9STRE</name>
<evidence type="ECO:0000256" key="6">
    <source>
        <dbReference type="SAM" id="Phobius"/>
    </source>
</evidence>
<dbReference type="SUPFAM" id="SSF144083">
    <property type="entry name" value="Magnesium transport protein CorA, transmembrane region"/>
    <property type="match status" value="1"/>
</dbReference>
<comment type="subcellular location">
    <subcellularLocation>
        <location evidence="1">Membrane</location>
        <topology evidence="1">Multi-pass membrane protein</topology>
    </subcellularLocation>
</comment>
<reference evidence="8" key="1">
    <citation type="journal article" date="2019" name="Int. J. Syst. Evol. Microbiol.">
        <title>The Global Catalogue of Microorganisms (GCM) 10K type strain sequencing project: providing services to taxonomists for standard genome sequencing and annotation.</title>
        <authorList>
            <consortium name="The Broad Institute Genomics Platform"/>
            <consortium name="The Broad Institute Genome Sequencing Center for Infectious Disease"/>
            <person name="Wu L."/>
            <person name="Ma J."/>
        </authorList>
    </citation>
    <scope>NUCLEOTIDE SEQUENCE [LARGE SCALE GENOMIC DNA]</scope>
    <source>
        <strain evidence="8">CCUG 67170</strain>
    </source>
</reference>
<feature type="transmembrane region" description="Helical" evidence="6">
    <location>
        <begin position="246"/>
        <end position="265"/>
    </location>
</feature>
<evidence type="ECO:0000256" key="2">
    <source>
        <dbReference type="ARBA" id="ARBA00009765"/>
    </source>
</evidence>
<evidence type="ECO:0000256" key="5">
    <source>
        <dbReference type="ARBA" id="ARBA00023136"/>
    </source>
</evidence>
<keyword evidence="3 6" id="KW-0812">Transmembrane</keyword>
<keyword evidence="8" id="KW-1185">Reference proteome</keyword>
<accession>A0ABV8CVU3</accession>
<dbReference type="InterPro" id="IPR047199">
    <property type="entry name" value="CorA-like"/>
</dbReference>
<comment type="caution">
    <text evidence="7">The sequence shown here is derived from an EMBL/GenBank/DDBJ whole genome shotgun (WGS) entry which is preliminary data.</text>
</comment>
<dbReference type="Proteomes" id="UP001595807">
    <property type="component" value="Unassembled WGS sequence"/>
</dbReference>
<proteinExistence type="inferred from homology"/>
<dbReference type="PANTHER" id="PTHR47891">
    <property type="entry name" value="TRANSPORTER-RELATED"/>
    <property type="match status" value="1"/>
</dbReference>
<dbReference type="Gene3D" id="3.30.460.20">
    <property type="entry name" value="CorA soluble domain-like"/>
    <property type="match status" value="1"/>
</dbReference>
<organism evidence="7 8">
    <name type="scientific">Streptococcus caprae</name>
    <dbReference type="NCBI Taxonomy" id="1640501"/>
    <lineage>
        <taxon>Bacteria</taxon>
        <taxon>Bacillati</taxon>
        <taxon>Bacillota</taxon>
        <taxon>Bacilli</taxon>
        <taxon>Lactobacillales</taxon>
        <taxon>Streptococcaceae</taxon>
        <taxon>Streptococcus</taxon>
    </lineage>
</organism>
<sequence length="303" mass="34770">MTIEQYTFGNGLKWLALHSNTLKGSEQTPETFDIDKEIVSYALDKNERAHTEYDWENETFTLIYNVLNPDQAEYHYETVPMTFVVKENQLITIYNDDNAYIVAKMKHYLAHHPDMTCYKFLFATLFMISESYFPYLEEIDQTKDDINRRLRLKTTKKDLLALSDIETGMVYLVSAANQNTILLEQIKGQNLYKQLSESDKEQLEDAIIEAKQLSSMTQLNAQVLQQLSGAYNNILNNNLNDNMTTLTIMSILLAVLAVITGFFGMNVPLPIADRPDAWLLIAGGGIILWIVLLSLLRYLISRK</sequence>
<evidence type="ECO:0000256" key="1">
    <source>
        <dbReference type="ARBA" id="ARBA00004141"/>
    </source>
</evidence>
<evidence type="ECO:0000313" key="7">
    <source>
        <dbReference type="EMBL" id="MFC3928089.1"/>
    </source>
</evidence>
<dbReference type="CDD" id="cd12827">
    <property type="entry name" value="EcCorA_ZntB-like_u2"/>
    <property type="match status" value="1"/>
</dbReference>
<dbReference type="RefSeq" id="WP_380426315.1">
    <property type="nucleotide sequence ID" value="NZ_JBHRZV010000045.1"/>
</dbReference>
<feature type="transmembrane region" description="Helical" evidence="6">
    <location>
        <begin position="277"/>
        <end position="300"/>
    </location>
</feature>
<dbReference type="PANTHER" id="PTHR47891:SF1">
    <property type="entry name" value="CORA-MAGNESIUM AND COBALT TRANSPORTER"/>
    <property type="match status" value="1"/>
</dbReference>
<comment type="similarity">
    <text evidence="2">Belongs to the CorA metal ion transporter (MIT) (TC 1.A.35) family.</text>
</comment>
<gene>
    <name evidence="7" type="ORF">ACFORF_05835</name>
</gene>
<evidence type="ECO:0000256" key="4">
    <source>
        <dbReference type="ARBA" id="ARBA00022989"/>
    </source>
</evidence>
<dbReference type="EMBL" id="JBHRZV010000045">
    <property type="protein sequence ID" value="MFC3928089.1"/>
    <property type="molecule type" value="Genomic_DNA"/>
</dbReference>
<dbReference type="Gene3D" id="1.20.58.340">
    <property type="entry name" value="Magnesium transport protein CorA, transmembrane region"/>
    <property type="match status" value="2"/>
</dbReference>
<dbReference type="InterPro" id="IPR002523">
    <property type="entry name" value="MgTranspt_CorA/ZnTranspt_ZntB"/>
</dbReference>
<protein>
    <submittedName>
        <fullName evidence="7">Magnesium transporter CorA family protein</fullName>
    </submittedName>
</protein>
<keyword evidence="5 6" id="KW-0472">Membrane</keyword>
<dbReference type="Pfam" id="PF01544">
    <property type="entry name" value="CorA"/>
    <property type="match status" value="1"/>
</dbReference>
<keyword evidence="4 6" id="KW-1133">Transmembrane helix</keyword>
<evidence type="ECO:0000313" key="8">
    <source>
        <dbReference type="Proteomes" id="UP001595807"/>
    </source>
</evidence>
<dbReference type="InterPro" id="IPR045861">
    <property type="entry name" value="CorA_cytoplasmic_dom"/>
</dbReference>
<evidence type="ECO:0000256" key="3">
    <source>
        <dbReference type="ARBA" id="ARBA00022692"/>
    </source>
</evidence>
<dbReference type="SUPFAM" id="SSF143865">
    <property type="entry name" value="CorA soluble domain-like"/>
    <property type="match status" value="1"/>
</dbReference>